<gene>
    <name evidence="1" type="ORF">BKE30_10855</name>
</gene>
<keyword evidence="2" id="KW-1185">Reference proteome</keyword>
<reference evidence="1 2" key="1">
    <citation type="submission" date="2016-10" db="EMBL/GenBank/DDBJ databases">
        <title>Draft Genome sequence of Alkanindiges sp. strain H1.</title>
        <authorList>
            <person name="Subhash Y."/>
            <person name="Lee S."/>
        </authorList>
    </citation>
    <scope>NUCLEOTIDE SEQUENCE [LARGE SCALE GENOMIC DNA]</scope>
    <source>
        <strain evidence="1 2">H1</strain>
    </source>
</reference>
<organism evidence="1 2">
    <name type="scientific">Alkanindiges hydrocarboniclasticus</name>
    <dbReference type="NCBI Taxonomy" id="1907941"/>
    <lineage>
        <taxon>Bacteria</taxon>
        <taxon>Pseudomonadati</taxon>
        <taxon>Pseudomonadota</taxon>
        <taxon>Gammaproteobacteria</taxon>
        <taxon>Moraxellales</taxon>
        <taxon>Moraxellaceae</taxon>
        <taxon>Alkanindiges</taxon>
    </lineage>
</organism>
<name>A0A1S8CUE1_9GAMM</name>
<sequence length="66" mass="7637">MAKERHQFINKSGDKLELTCIVDGTHEVPIYKGILLPCGRTAKPQIAKALAQIFIVYRRDKWYLLH</sequence>
<dbReference type="STRING" id="1907941.BKE30_10855"/>
<evidence type="ECO:0000313" key="2">
    <source>
        <dbReference type="Proteomes" id="UP000192132"/>
    </source>
</evidence>
<dbReference type="EMBL" id="MLCN01000028">
    <property type="protein sequence ID" value="ONG38969.1"/>
    <property type="molecule type" value="Genomic_DNA"/>
</dbReference>
<dbReference type="RefSeq" id="WP_076878620.1">
    <property type="nucleotide sequence ID" value="NZ_MLCN01000028.1"/>
</dbReference>
<dbReference type="OrthoDB" id="2063054at2"/>
<evidence type="ECO:0000313" key="1">
    <source>
        <dbReference type="EMBL" id="ONG38969.1"/>
    </source>
</evidence>
<proteinExistence type="predicted"/>
<dbReference type="AlphaFoldDB" id="A0A1S8CUE1"/>
<protein>
    <submittedName>
        <fullName evidence="1">Uncharacterized protein</fullName>
    </submittedName>
</protein>
<accession>A0A1S8CUE1</accession>
<dbReference type="Proteomes" id="UP000192132">
    <property type="component" value="Unassembled WGS sequence"/>
</dbReference>
<comment type="caution">
    <text evidence="1">The sequence shown here is derived from an EMBL/GenBank/DDBJ whole genome shotgun (WGS) entry which is preliminary data.</text>
</comment>